<feature type="domain" description="Gamma tubulin complex component C-terminal" evidence="7">
    <location>
        <begin position="977"/>
        <end position="1264"/>
    </location>
</feature>
<dbReference type="PANTHER" id="PTHR19302">
    <property type="entry name" value="GAMMA TUBULIN COMPLEX PROTEIN"/>
    <property type="match status" value="1"/>
</dbReference>
<dbReference type="STRING" id="400682.A0A1X7VS05"/>
<dbReference type="Proteomes" id="UP000007879">
    <property type="component" value="Unassembled WGS sequence"/>
</dbReference>
<dbReference type="GO" id="GO:0000922">
    <property type="term" value="C:spindle pole"/>
    <property type="evidence" value="ECO:0007669"/>
    <property type="project" value="InterPro"/>
</dbReference>
<evidence type="ECO:0000256" key="6">
    <source>
        <dbReference type="SAM" id="Coils"/>
    </source>
</evidence>
<protein>
    <recommendedName>
        <fullName evidence="11">Gamma-tubulin complex component 6</fullName>
    </recommendedName>
</protein>
<dbReference type="GO" id="GO:0051321">
    <property type="term" value="P:meiotic cell cycle"/>
    <property type="evidence" value="ECO:0007669"/>
    <property type="project" value="TreeGrafter"/>
</dbReference>
<dbReference type="KEGG" id="aqu:105314047"/>
<dbReference type="GO" id="GO:0007020">
    <property type="term" value="P:microtubule nucleation"/>
    <property type="evidence" value="ECO:0007669"/>
    <property type="project" value="InterPro"/>
</dbReference>
<accession>A0A1X7VS05</accession>
<evidence type="ECO:0000313" key="10">
    <source>
        <dbReference type="Proteomes" id="UP000007879"/>
    </source>
</evidence>
<keyword evidence="3" id="KW-0963">Cytoplasm</keyword>
<dbReference type="InParanoid" id="A0A1X7VS05"/>
<feature type="coiled-coil region" evidence="6">
    <location>
        <begin position="517"/>
        <end position="646"/>
    </location>
</feature>
<dbReference type="GO" id="GO:0005874">
    <property type="term" value="C:microtubule"/>
    <property type="evidence" value="ECO:0007669"/>
    <property type="project" value="UniProtKB-KW"/>
</dbReference>
<dbReference type="GO" id="GO:0043015">
    <property type="term" value="F:gamma-tubulin binding"/>
    <property type="evidence" value="ECO:0007669"/>
    <property type="project" value="InterPro"/>
</dbReference>
<dbReference type="GO" id="GO:0051011">
    <property type="term" value="F:microtubule minus-end binding"/>
    <property type="evidence" value="ECO:0007669"/>
    <property type="project" value="TreeGrafter"/>
</dbReference>
<comment type="subcellular location">
    <subcellularLocation>
        <location evidence="1">Cytoplasm</location>
        <location evidence="1">Cytoskeleton</location>
    </subcellularLocation>
</comment>
<keyword evidence="4" id="KW-0493">Microtubule</keyword>
<keyword evidence="10" id="KW-1185">Reference proteome</keyword>
<evidence type="ECO:0000256" key="4">
    <source>
        <dbReference type="ARBA" id="ARBA00022701"/>
    </source>
</evidence>
<evidence type="ECO:0000259" key="8">
    <source>
        <dbReference type="Pfam" id="PF17681"/>
    </source>
</evidence>
<gene>
    <name evidence="9" type="primary">105314047</name>
</gene>
<dbReference type="Gene3D" id="1.20.120.1900">
    <property type="entry name" value="Gamma-tubulin complex, C-terminal domain"/>
    <property type="match status" value="1"/>
</dbReference>
<name>A0A1X7VS05_AMPQE</name>
<organism evidence="9">
    <name type="scientific">Amphimedon queenslandica</name>
    <name type="common">Sponge</name>
    <dbReference type="NCBI Taxonomy" id="400682"/>
    <lineage>
        <taxon>Eukaryota</taxon>
        <taxon>Metazoa</taxon>
        <taxon>Porifera</taxon>
        <taxon>Demospongiae</taxon>
        <taxon>Heteroscleromorpha</taxon>
        <taxon>Haplosclerida</taxon>
        <taxon>Niphatidae</taxon>
        <taxon>Amphimedon</taxon>
    </lineage>
</organism>
<evidence type="ECO:0000313" key="9">
    <source>
        <dbReference type="EnsemblMetazoa" id="Aqu2.1.42600_001"/>
    </source>
</evidence>
<sequence length="1265" mass="145135">MLRSNKMAGMSVIKMVKDLCFCIKNEKRKGKRNLLPSFTHKLIDKKGISDDELFKIAFNVILFKEIDGRSKRNMSPESDVLSQVLYIQSQNNKDRLFESVPLLQTLCPYSDEIFVFLSTLSSHSSEPELCNDTRFSLTPSLLSIPSSIEVFRETPSTSFYMKESVDVTLFSGLTHTTTDSVNISLSVPLLTQEATPPDPLTNYLKGYATNDKLVLPVSPPLSVESDEELTIDHVTSLTDMPTSHSWEGPIERSFCYLSESDDAVFNYSVNYFVNQLTSVSGGETNQFVGGPRPLQLIKDYEYLLAQCFNLSEKRKIDVEILRDEIIRSHYISINSLLNYLQLQYNQLMERDISQFWIQSQLSTMQYLLNLVKSSLSSNANEGLLLLDSLYSQCVSSQGLPLYNIIIGIFRQTMQPYFRFLHCWVYEGQCIEGFGLEQNDIVLERRDDRYWSQGFSFRDGRVPDCISNYKDTILNIGKSINLLKICCPQHDVINELSSVPSLMLAQSSNQLKDIYIKCQNYKEKMEEVLMKHKREREEKIKRDKLKALQPLLAARETARNKMRELKENEEREEREELSKKKELFLEIKEQADKAKALKQELIEMKREEEEALLVTDVKAQELEQSLKEEMLEHYEELSKEAEKREQRSKWREKRFSLGMERLQLINEMRDDDEKAKLAKIDDTPQQINDEVPEETLHVGTRGHAPSSVMQDILYPSETPPVDIGTRGHAPLSVMQDILYPSETLPVDNGTRGHAPSSVMQDILYPSETPPVDIGTRGHAPSSVMQDILYPSETPPVDIGTRGHAPLSVMQDILYPLETPPVDNGTRGHAPSSVMQDILYPSETPLVDIGTRSHAPSSIMQDILYPSETPPIDIETKGHTPLPSQQNECSAIIEESLEFNCYSSYSNRDYQFSDVPNYDLNKLLLTSDDDDDCEEEKDDFYLLSLPSLLEECISLPITTQSGIINSALVDYFINELKIIDHFKLIKHFLMLEDGAFADTLTNPLFKEFMFGDSLINNSFLMSLLHHALDSSLYKHSELMINNLLLTRTCPLQATSTDNLKHFKLDYKVNWPLNIVITSEHIDNFNKVFHFLLNIKRVSWLLKKSFIKLASKSAERDRLTVKHMRTLNAQRQQLQHFLTVIESYLSNQLFHVSWIELKSNMKKVDCLDDLITVYSEYTSSILSRCLLTAKAGPVLGIVNNMLSCIVKFCFCLIEQVRPAETQQTRKMYQSFNDSCRLLIKVIDKLVAKGFQPYLQEILLRLNFNHYYL</sequence>
<evidence type="ECO:0008006" key="11">
    <source>
        <dbReference type="Google" id="ProtNLM"/>
    </source>
</evidence>
<dbReference type="AlphaFoldDB" id="A0A1X7VS05"/>
<feature type="domain" description="Gamma tubulin complex component protein N-terminal" evidence="8">
    <location>
        <begin position="326"/>
        <end position="508"/>
    </location>
</feature>
<evidence type="ECO:0000256" key="3">
    <source>
        <dbReference type="ARBA" id="ARBA00022490"/>
    </source>
</evidence>
<reference evidence="10" key="1">
    <citation type="journal article" date="2010" name="Nature">
        <title>The Amphimedon queenslandica genome and the evolution of animal complexity.</title>
        <authorList>
            <person name="Srivastava M."/>
            <person name="Simakov O."/>
            <person name="Chapman J."/>
            <person name="Fahey B."/>
            <person name="Gauthier M.E."/>
            <person name="Mitros T."/>
            <person name="Richards G.S."/>
            <person name="Conaco C."/>
            <person name="Dacre M."/>
            <person name="Hellsten U."/>
            <person name="Larroux C."/>
            <person name="Putnam N.H."/>
            <person name="Stanke M."/>
            <person name="Adamska M."/>
            <person name="Darling A."/>
            <person name="Degnan S.M."/>
            <person name="Oakley T.H."/>
            <person name="Plachetzki D.C."/>
            <person name="Zhai Y."/>
            <person name="Adamski M."/>
            <person name="Calcino A."/>
            <person name="Cummins S.F."/>
            <person name="Goodstein D.M."/>
            <person name="Harris C."/>
            <person name="Jackson D.J."/>
            <person name="Leys S.P."/>
            <person name="Shu S."/>
            <person name="Woodcroft B.J."/>
            <person name="Vervoort M."/>
            <person name="Kosik K.S."/>
            <person name="Manning G."/>
            <person name="Degnan B.M."/>
            <person name="Rokhsar D.S."/>
        </authorList>
    </citation>
    <scope>NUCLEOTIDE SEQUENCE [LARGE SCALE GENOMIC DNA]</scope>
</reference>
<dbReference type="OrthoDB" id="775571at2759"/>
<keyword evidence="6" id="KW-0175">Coiled coil</keyword>
<evidence type="ECO:0000256" key="1">
    <source>
        <dbReference type="ARBA" id="ARBA00004245"/>
    </source>
</evidence>
<dbReference type="GO" id="GO:0031122">
    <property type="term" value="P:cytoplasmic microtubule organization"/>
    <property type="evidence" value="ECO:0007669"/>
    <property type="project" value="TreeGrafter"/>
</dbReference>
<proteinExistence type="inferred from homology"/>
<dbReference type="GO" id="GO:0051225">
    <property type="term" value="P:spindle assembly"/>
    <property type="evidence" value="ECO:0007669"/>
    <property type="project" value="TreeGrafter"/>
</dbReference>
<dbReference type="EnsemblMetazoa" id="Aqu2.1.42600_001">
    <property type="protein sequence ID" value="Aqu2.1.42600_001"/>
    <property type="gene ID" value="Aqu2.1.42600"/>
</dbReference>
<evidence type="ECO:0000256" key="5">
    <source>
        <dbReference type="ARBA" id="ARBA00023212"/>
    </source>
</evidence>
<dbReference type="Pfam" id="PF04130">
    <property type="entry name" value="GCP_C_terminal"/>
    <property type="match status" value="1"/>
</dbReference>
<dbReference type="InterPro" id="IPR042241">
    <property type="entry name" value="GCP_C_sf"/>
</dbReference>
<keyword evidence="5" id="KW-0206">Cytoskeleton</keyword>
<evidence type="ECO:0000256" key="2">
    <source>
        <dbReference type="ARBA" id="ARBA00010337"/>
    </source>
</evidence>
<evidence type="ECO:0000259" key="7">
    <source>
        <dbReference type="Pfam" id="PF04130"/>
    </source>
</evidence>
<dbReference type="GO" id="GO:0000278">
    <property type="term" value="P:mitotic cell cycle"/>
    <property type="evidence" value="ECO:0007669"/>
    <property type="project" value="TreeGrafter"/>
</dbReference>
<dbReference type="PANTHER" id="PTHR19302:SF70">
    <property type="entry name" value="GAMMA-TUBULIN COMPLEX COMPONENT 6"/>
    <property type="match status" value="1"/>
</dbReference>
<reference evidence="9" key="2">
    <citation type="submission" date="2017-05" db="UniProtKB">
        <authorList>
            <consortium name="EnsemblMetazoa"/>
        </authorList>
    </citation>
    <scope>IDENTIFICATION</scope>
</reference>
<dbReference type="GO" id="GO:0000930">
    <property type="term" value="C:gamma-tubulin complex"/>
    <property type="evidence" value="ECO:0007669"/>
    <property type="project" value="TreeGrafter"/>
</dbReference>
<dbReference type="InterPro" id="IPR007259">
    <property type="entry name" value="GCP"/>
</dbReference>
<dbReference type="Pfam" id="PF17681">
    <property type="entry name" value="GCP_N_terminal"/>
    <property type="match status" value="1"/>
</dbReference>
<dbReference type="EnsemblMetazoa" id="XM_019999659.1">
    <property type="protein sequence ID" value="XP_019855218.1"/>
    <property type="gene ID" value="LOC105314047"/>
</dbReference>
<dbReference type="InterPro" id="IPR040457">
    <property type="entry name" value="GCP_C"/>
</dbReference>
<dbReference type="InterPro" id="IPR041470">
    <property type="entry name" value="GCP_N"/>
</dbReference>
<comment type="similarity">
    <text evidence="2">Belongs to the TUBGCP family.</text>
</comment>